<dbReference type="SUPFAM" id="SSF57850">
    <property type="entry name" value="RING/U-box"/>
    <property type="match status" value="1"/>
</dbReference>
<proteinExistence type="predicted"/>
<evidence type="ECO:0000259" key="6">
    <source>
        <dbReference type="PROSITE" id="PS50089"/>
    </source>
</evidence>
<dbReference type="AlphaFoldDB" id="A0AAV5VU01"/>
<evidence type="ECO:0000256" key="1">
    <source>
        <dbReference type="ARBA" id="ARBA00022723"/>
    </source>
</evidence>
<accession>A0AAV5VU01</accession>
<gene>
    <name evidence="7" type="ORF">PFISCL1PPCAC_12531</name>
</gene>
<dbReference type="Pfam" id="PF13639">
    <property type="entry name" value="zf-RING_2"/>
    <property type="match status" value="1"/>
</dbReference>
<dbReference type="SMART" id="SM00184">
    <property type="entry name" value="RING"/>
    <property type="match status" value="1"/>
</dbReference>
<dbReference type="PROSITE" id="PS50089">
    <property type="entry name" value="ZF_RING_2"/>
    <property type="match status" value="1"/>
</dbReference>
<feature type="non-terminal residue" evidence="7">
    <location>
        <position position="1"/>
    </location>
</feature>
<sequence>AAAAASAAARGDDLGAAAAAVAALQPTTQISSTASSATVSPHTVPPSTAPPITVSPFIRPDPLEEQLKRARCPVCLEDFRDGEDGRLLPRALQCGHLMCLVCIEQLKAGDDQYSRVVCPVCRHKCRSSNLPMIKEVVYFREQSALSAPLLSPIDIDPIREMDYIVKEELGGVSLLTLNGDDYSGKCGAGLFPMLEELNRLLARLPS</sequence>
<keyword evidence="1" id="KW-0479">Metal-binding</keyword>
<feature type="region of interest" description="Disordered" evidence="5">
    <location>
        <begin position="33"/>
        <end position="56"/>
    </location>
</feature>
<organism evidence="7 8">
    <name type="scientific">Pristionchus fissidentatus</name>
    <dbReference type="NCBI Taxonomy" id="1538716"/>
    <lineage>
        <taxon>Eukaryota</taxon>
        <taxon>Metazoa</taxon>
        <taxon>Ecdysozoa</taxon>
        <taxon>Nematoda</taxon>
        <taxon>Chromadorea</taxon>
        <taxon>Rhabditida</taxon>
        <taxon>Rhabditina</taxon>
        <taxon>Diplogasteromorpha</taxon>
        <taxon>Diplogasteroidea</taxon>
        <taxon>Neodiplogasteridae</taxon>
        <taxon>Pristionchus</taxon>
    </lineage>
</organism>
<dbReference type="Gene3D" id="3.30.40.10">
    <property type="entry name" value="Zinc/RING finger domain, C3HC4 (zinc finger)"/>
    <property type="match status" value="1"/>
</dbReference>
<feature type="compositionally biased region" description="Low complexity" evidence="5">
    <location>
        <begin position="33"/>
        <end position="42"/>
    </location>
</feature>
<dbReference type="InterPro" id="IPR052667">
    <property type="entry name" value="E3_ubiquitin-ligase_RING"/>
</dbReference>
<evidence type="ECO:0000256" key="2">
    <source>
        <dbReference type="ARBA" id="ARBA00022771"/>
    </source>
</evidence>
<dbReference type="InterPro" id="IPR013083">
    <property type="entry name" value="Znf_RING/FYVE/PHD"/>
</dbReference>
<reference evidence="7" key="1">
    <citation type="submission" date="2023-10" db="EMBL/GenBank/DDBJ databases">
        <title>Genome assembly of Pristionchus species.</title>
        <authorList>
            <person name="Yoshida K."/>
            <person name="Sommer R.J."/>
        </authorList>
    </citation>
    <scope>NUCLEOTIDE SEQUENCE</scope>
    <source>
        <strain evidence="7">RS5133</strain>
    </source>
</reference>
<comment type="caution">
    <text evidence="7">The sequence shown here is derived from an EMBL/GenBank/DDBJ whole genome shotgun (WGS) entry which is preliminary data.</text>
</comment>
<name>A0AAV5VU01_9BILA</name>
<dbReference type="PANTHER" id="PTHR47156">
    <property type="entry name" value="PROTEIN CBG20824"/>
    <property type="match status" value="1"/>
</dbReference>
<dbReference type="Proteomes" id="UP001432322">
    <property type="component" value="Unassembled WGS sequence"/>
</dbReference>
<keyword evidence="8" id="KW-1185">Reference proteome</keyword>
<dbReference type="PROSITE" id="PS00518">
    <property type="entry name" value="ZF_RING_1"/>
    <property type="match status" value="1"/>
</dbReference>
<keyword evidence="2 4" id="KW-0863">Zinc-finger</keyword>
<evidence type="ECO:0000256" key="3">
    <source>
        <dbReference type="ARBA" id="ARBA00022833"/>
    </source>
</evidence>
<keyword evidence="3" id="KW-0862">Zinc</keyword>
<evidence type="ECO:0000313" key="7">
    <source>
        <dbReference type="EMBL" id="GMT21234.1"/>
    </source>
</evidence>
<evidence type="ECO:0000256" key="5">
    <source>
        <dbReference type="SAM" id="MobiDB-lite"/>
    </source>
</evidence>
<feature type="domain" description="RING-type" evidence="6">
    <location>
        <begin position="72"/>
        <end position="122"/>
    </location>
</feature>
<dbReference type="InterPro" id="IPR017907">
    <property type="entry name" value="Znf_RING_CS"/>
</dbReference>
<dbReference type="EMBL" id="BTSY01000003">
    <property type="protein sequence ID" value="GMT21234.1"/>
    <property type="molecule type" value="Genomic_DNA"/>
</dbReference>
<dbReference type="InterPro" id="IPR001841">
    <property type="entry name" value="Znf_RING"/>
</dbReference>
<protein>
    <recommendedName>
        <fullName evidence="6">RING-type domain-containing protein</fullName>
    </recommendedName>
</protein>
<dbReference type="PANTHER" id="PTHR47156:SF10">
    <property type="entry name" value="E3 UBIQUITIN-PROTEIN LIGASE TRIM-21-RELATED"/>
    <property type="match status" value="1"/>
</dbReference>
<dbReference type="GO" id="GO:0008270">
    <property type="term" value="F:zinc ion binding"/>
    <property type="evidence" value="ECO:0007669"/>
    <property type="project" value="UniProtKB-KW"/>
</dbReference>
<evidence type="ECO:0000256" key="4">
    <source>
        <dbReference type="PROSITE-ProRule" id="PRU00175"/>
    </source>
</evidence>
<evidence type="ECO:0000313" key="8">
    <source>
        <dbReference type="Proteomes" id="UP001432322"/>
    </source>
</evidence>